<dbReference type="Pfam" id="PF00412">
    <property type="entry name" value="LIM"/>
    <property type="match status" value="2"/>
</dbReference>
<dbReference type="RefSeq" id="XP_018133530.1">
    <property type="nucleotide sequence ID" value="XM_018271763.2"/>
</dbReference>
<dbReference type="CDD" id="cd08368">
    <property type="entry name" value="LIM"/>
    <property type="match status" value="1"/>
</dbReference>
<dbReference type="GeneID" id="28835638"/>
<evidence type="ECO:0000256" key="3">
    <source>
        <dbReference type="ARBA" id="ARBA00022833"/>
    </source>
</evidence>
<name>A0A1B8GVD5_9PEZI</name>
<reference evidence="9" key="2">
    <citation type="journal article" date="2018" name="Nat. Commun.">
        <title>Extreme sensitivity to ultraviolet light in the fungal pathogen causing white-nose syndrome of bats.</title>
        <authorList>
            <person name="Palmer J.M."/>
            <person name="Drees K.P."/>
            <person name="Foster J.T."/>
            <person name="Lindner D.L."/>
        </authorList>
    </citation>
    <scope>NUCLEOTIDE SEQUENCE [LARGE SCALE GENOMIC DNA]</scope>
    <source>
        <strain evidence="9">UAMH 10579</strain>
    </source>
</reference>
<evidence type="ECO:0000313" key="8">
    <source>
        <dbReference type="EMBL" id="OBT99797.1"/>
    </source>
</evidence>
<evidence type="ECO:0000256" key="6">
    <source>
        <dbReference type="SAM" id="MobiDB-lite"/>
    </source>
</evidence>
<feature type="compositionally biased region" description="Basic and acidic residues" evidence="6">
    <location>
        <begin position="215"/>
        <end position="228"/>
    </location>
</feature>
<accession>A0A1B8GVD5</accession>
<feature type="compositionally biased region" description="Polar residues" evidence="6">
    <location>
        <begin position="316"/>
        <end position="327"/>
    </location>
</feature>
<keyword evidence="2" id="KW-0677">Repeat</keyword>
<feature type="region of interest" description="Disordered" evidence="6">
    <location>
        <begin position="34"/>
        <end position="555"/>
    </location>
</feature>
<dbReference type="PANTHER" id="PTHR24205">
    <property type="entry name" value="FOUR AND A HALF LIM DOMAINS PROTEIN"/>
    <property type="match status" value="1"/>
</dbReference>
<feature type="compositionally biased region" description="Low complexity" evidence="6">
    <location>
        <begin position="231"/>
        <end position="246"/>
    </location>
</feature>
<feature type="domain" description="LIM zinc-binding" evidence="7">
    <location>
        <begin position="557"/>
        <end position="620"/>
    </location>
</feature>
<dbReference type="PROSITE" id="PS50023">
    <property type="entry name" value="LIM_DOMAIN_2"/>
    <property type="match status" value="1"/>
</dbReference>
<keyword evidence="9" id="KW-1185">Reference proteome</keyword>
<dbReference type="PANTHER" id="PTHR24205:SF16">
    <property type="entry name" value="GH01042P-RELATED"/>
    <property type="match status" value="1"/>
</dbReference>
<dbReference type="Proteomes" id="UP000091956">
    <property type="component" value="Unassembled WGS sequence"/>
</dbReference>
<dbReference type="PROSITE" id="PS00478">
    <property type="entry name" value="LIM_DOMAIN_1"/>
    <property type="match status" value="1"/>
</dbReference>
<evidence type="ECO:0000256" key="5">
    <source>
        <dbReference type="PROSITE-ProRule" id="PRU00125"/>
    </source>
</evidence>
<dbReference type="GO" id="GO:0046872">
    <property type="term" value="F:metal ion binding"/>
    <property type="evidence" value="ECO:0007669"/>
    <property type="project" value="UniProtKB-KW"/>
</dbReference>
<feature type="compositionally biased region" description="Gly residues" evidence="6">
    <location>
        <begin position="693"/>
        <end position="707"/>
    </location>
</feature>
<organism evidence="8 9">
    <name type="scientific">Pseudogymnoascus verrucosus</name>
    <dbReference type="NCBI Taxonomy" id="342668"/>
    <lineage>
        <taxon>Eukaryota</taxon>
        <taxon>Fungi</taxon>
        <taxon>Dikarya</taxon>
        <taxon>Ascomycota</taxon>
        <taxon>Pezizomycotina</taxon>
        <taxon>Leotiomycetes</taxon>
        <taxon>Thelebolales</taxon>
        <taxon>Thelebolaceae</taxon>
        <taxon>Pseudogymnoascus</taxon>
    </lineage>
</organism>
<evidence type="ECO:0000256" key="1">
    <source>
        <dbReference type="ARBA" id="ARBA00022723"/>
    </source>
</evidence>
<dbReference type="SMART" id="SM00132">
    <property type="entry name" value="LIM"/>
    <property type="match status" value="2"/>
</dbReference>
<gene>
    <name evidence="8" type="ORF">VE01_02252</name>
</gene>
<evidence type="ECO:0000259" key="7">
    <source>
        <dbReference type="PROSITE" id="PS50023"/>
    </source>
</evidence>
<feature type="compositionally biased region" description="Low complexity" evidence="6">
    <location>
        <begin position="382"/>
        <end position="407"/>
    </location>
</feature>
<dbReference type="STRING" id="342668.A0A1B8GVD5"/>
<feature type="region of interest" description="Disordered" evidence="6">
    <location>
        <begin position="685"/>
        <end position="707"/>
    </location>
</feature>
<dbReference type="CDD" id="cd09397">
    <property type="entry name" value="LIM1_UF1"/>
    <property type="match status" value="1"/>
</dbReference>
<dbReference type="GO" id="GO:0005634">
    <property type="term" value="C:nucleus"/>
    <property type="evidence" value="ECO:0007669"/>
    <property type="project" value="TreeGrafter"/>
</dbReference>
<dbReference type="GO" id="GO:0003712">
    <property type="term" value="F:transcription coregulator activity"/>
    <property type="evidence" value="ECO:0007669"/>
    <property type="project" value="TreeGrafter"/>
</dbReference>
<keyword evidence="1 5" id="KW-0479">Metal-binding</keyword>
<keyword evidence="3 5" id="KW-0862">Zinc</keyword>
<dbReference type="InterPro" id="IPR001781">
    <property type="entry name" value="Znf_LIM"/>
</dbReference>
<dbReference type="EMBL" id="KV460211">
    <property type="protein sequence ID" value="OBT99797.1"/>
    <property type="molecule type" value="Genomic_DNA"/>
</dbReference>
<protein>
    <recommendedName>
        <fullName evidence="7">LIM zinc-binding domain-containing protein</fullName>
    </recommendedName>
</protein>
<dbReference type="OrthoDB" id="1112565at2759"/>
<evidence type="ECO:0000256" key="4">
    <source>
        <dbReference type="ARBA" id="ARBA00023038"/>
    </source>
</evidence>
<keyword evidence="4 5" id="KW-0440">LIM domain</keyword>
<evidence type="ECO:0000313" key="9">
    <source>
        <dbReference type="Proteomes" id="UP000091956"/>
    </source>
</evidence>
<feature type="compositionally biased region" description="Low complexity" evidence="6">
    <location>
        <begin position="518"/>
        <end position="529"/>
    </location>
</feature>
<dbReference type="Gene3D" id="2.10.110.10">
    <property type="entry name" value="Cysteine Rich Protein"/>
    <property type="match status" value="2"/>
</dbReference>
<dbReference type="GO" id="GO:0030695">
    <property type="term" value="F:GTPase regulator activity"/>
    <property type="evidence" value="ECO:0007669"/>
    <property type="project" value="UniProtKB-ARBA"/>
</dbReference>
<sequence>MADTSRMSGFLPTIKCSMCAQEIEISMMGEHVCGPAEPTPPLEPSSKGYSTYSPYDSKPLPPPDNSGAYKSTRLPPPRVDTRAANRPFTRPDQLTPVSASSESRSASPMTPSDGLRSPYPRALGAARTQINDRSSPDFLATNADSSFPPFPPPKSPYLARPQQYAEADPRYAPVSPRLGQGGGVLKRMNTIAPGPFDIKGRRGKREGTEEAVDEEPNHMRAKSTDGRAHGRSTSSGSSMSSRSPPRSEIPPIPIRTERPGGYGGFGPPPSSSSSLDAPPPLTPTNRSNTFPKATPGGSNFVGLPRRPSESARPRHPSTSTVASTTFDGPTFVRTSPPRDSHTRLPSITPPPPPRGAPLARQGSVAGINLDAEFGAQNPFHTPSVSQSSSDSSHSPRSKTSSRSSPPSSVEPPRRRQEKSAMGGFDGLMQDLEQAIAEVPVPQPQPQQQPAVQDARGRRNLDPSLLSPEFADPAIQSGLRSPGLPRESSSGSRYNPQQGHSPRRPSAPRLEQPNPSLRHPSQPHSPSFSPARRPSTAASDTMNPHTGPPARRPSTAKGACKACQLPITGKSLSSSDGRLTGHYHKACFTCTTCRAPFATASFYVLDDAPYCARDYHRLNGSCCGGCGGGIEGPCLETAKGGGMGGRKFHPGCLVCSDCRGPVSDGYFELGGRVYCERDAMRRAQMRARGRGGRGRGGPGGMLGVGGGMGRMERRTTRLMMI</sequence>
<feature type="compositionally biased region" description="Low complexity" evidence="6">
    <location>
        <begin position="98"/>
        <end position="107"/>
    </location>
</feature>
<evidence type="ECO:0000256" key="2">
    <source>
        <dbReference type="ARBA" id="ARBA00022737"/>
    </source>
</evidence>
<feature type="compositionally biased region" description="Polar residues" evidence="6">
    <location>
        <begin position="486"/>
        <end position="499"/>
    </location>
</feature>
<reference evidence="8 9" key="1">
    <citation type="submission" date="2016-03" db="EMBL/GenBank/DDBJ databases">
        <title>Comparative genomics of Pseudogymnoascus destructans, the fungus causing white-nose syndrome of bats.</title>
        <authorList>
            <person name="Palmer J.M."/>
            <person name="Drees K.P."/>
            <person name="Foster J.T."/>
            <person name="Lindner D.L."/>
        </authorList>
    </citation>
    <scope>NUCLEOTIDE SEQUENCE [LARGE SCALE GENOMIC DNA]</scope>
    <source>
        <strain evidence="8 9">UAMH 10579</strain>
    </source>
</reference>
<proteinExistence type="predicted"/>
<dbReference type="AlphaFoldDB" id="A0A1B8GVD5"/>
<dbReference type="SUPFAM" id="SSF57716">
    <property type="entry name" value="Glucocorticoid receptor-like (DNA-binding domain)"/>
    <property type="match status" value="1"/>
</dbReference>